<feature type="domain" description="TonB-dependent receptor plug" evidence="9">
    <location>
        <begin position="117"/>
        <end position="236"/>
    </location>
</feature>
<dbReference type="InterPro" id="IPR039426">
    <property type="entry name" value="TonB-dep_rcpt-like"/>
</dbReference>
<keyword evidence="5 7" id="KW-0472">Membrane</keyword>
<dbReference type="Pfam" id="PF13715">
    <property type="entry name" value="CarbopepD_reg_2"/>
    <property type="match status" value="1"/>
</dbReference>
<dbReference type="RefSeq" id="WP_118108311.1">
    <property type="nucleotide sequence ID" value="NZ_QRYW01000032.1"/>
</dbReference>
<evidence type="ECO:0000256" key="6">
    <source>
        <dbReference type="ARBA" id="ARBA00023237"/>
    </source>
</evidence>
<dbReference type="Gene3D" id="2.40.170.20">
    <property type="entry name" value="TonB-dependent receptor, beta-barrel domain"/>
    <property type="match status" value="1"/>
</dbReference>
<keyword evidence="4 7" id="KW-0812">Transmembrane</keyword>
<feature type="signal peptide" evidence="8">
    <location>
        <begin position="1"/>
        <end position="21"/>
    </location>
</feature>
<keyword evidence="2 7" id="KW-0813">Transport</keyword>
<evidence type="ECO:0000256" key="8">
    <source>
        <dbReference type="SAM" id="SignalP"/>
    </source>
</evidence>
<dbReference type="Pfam" id="PF07715">
    <property type="entry name" value="Plug"/>
    <property type="match status" value="1"/>
</dbReference>
<comment type="caution">
    <text evidence="10">The sequence shown here is derived from an EMBL/GenBank/DDBJ whole genome shotgun (WGS) entry which is preliminary data.</text>
</comment>
<dbReference type="PROSITE" id="PS52016">
    <property type="entry name" value="TONB_DEPENDENT_REC_3"/>
    <property type="match status" value="1"/>
</dbReference>
<dbReference type="InterPro" id="IPR008969">
    <property type="entry name" value="CarboxyPept-like_regulatory"/>
</dbReference>
<dbReference type="InterPro" id="IPR023996">
    <property type="entry name" value="TonB-dep_OMP_SusC/RagA"/>
</dbReference>
<evidence type="ECO:0000313" key="10">
    <source>
        <dbReference type="EMBL" id="RGV22372.1"/>
    </source>
</evidence>
<feature type="chain" id="PRO_5019502904" evidence="8">
    <location>
        <begin position="22"/>
        <end position="1019"/>
    </location>
</feature>
<comment type="subcellular location">
    <subcellularLocation>
        <location evidence="1 7">Cell outer membrane</location>
        <topology evidence="1 7">Multi-pass membrane protein</topology>
    </subcellularLocation>
</comment>
<accession>A0A412WA89</accession>
<dbReference type="SUPFAM" id="SSF56935">
    <property type="entry name" value="Porins"/>
    <property type="match status" value="1"/>
</dbReference>
<sequence>MRNKLYLLLVLLVGIVQVGMAQEKTITGVVTDADDGSPLPGVSVVIKGTHLGTATDAMGKYSIRIDGKAVLVFTFIGMQTQEIPVNNRSVVNVNMRLASIGIDEVVVTGYGTTTKGSFTGSAAVLGADNISKKTDANPVKALEGAVSGVQLNTASGQPGAPSTIFIRGRNSYNSGTQPLYVIDGIPIESSTMGIRSREGASVSPLATLNSADIVSITVLKDATATSIYGARAANGVIVITTKQGVRGKLKVNLTAKFGLEMMPNYTSRYRLLNQEQYENLMVDGLLAAYPDDYENKDAALADLYDTFGLKPGEGANTDWMDEVTRVGKIQDYNLDISSGGVSENAAKYFLSFNYFKNEAIIIGKDLERFSGRFNLEQEPGKVVKYGLNSSFSYSIMNMGSGGGYFSDPITLAYGKMNPLIAVRNKLGEWNFENTQYNPVAQRSKDGDRSEAKTYRAILSPYVTIRFSPAWSFTSRGGLDLYSIKEFGYWSFLQPQGKGMRGMGEQGTTTRTLLSITNTLSWVKAFDDHHVNMMVGQEAQHTRENSSYLAGSNYPVEYLSQIELAAKPSSASTSLDNVALASFFFNGQYDYANKYYLSASVRTDGSSRFGSNNRWATFYSVGARYRLTGESFMQLASNWLDELTLRVSYGTSGNQDVGGSWYASRGLYGFGYNYNSQPGSYRQQAGNPDLKWEQTAKFNVGVDLALWERRVNVEFDYYRHLTKDMVFNVPLSLTSGMSSIPTNVGELENKGFEFSVGVTPVRTDKVDWTLTFVGSANKNEIKKLSTDLPIESSITIVEPGRDIYTWKMKEWAGVDPDTGSPMWWIVNRDKNGKEISREKTTNYNKATKEYVGKASPKFQGGLTSSLNLYGFDFSFQLNYSLGSKIFGNNLCYDEQTGAAGVQNTTRYVYENRWQKPGDEALVPRFVFGDKSGANSASTRYLMKGDYLKIRNITLGYTLPKDLVQRIHLNNVRIYVSSDNLHTFVAKDFRGFDPSGIAPNGVQWWNYPTPRNVMFGLNIGF</sequence>
<name>A0A412WA89_9BACT</name>
<evidence type="ECO:0000259" key="9">
    <source>
        <dbReference type="Pfam" id="PF07715"/>
    </source>
</evidence>
<dbReference type="EMBL" id="QRYW01000032">
    <property type="protein sequence ID" value="RGV22372.1"/>
    <property type="molecule type" value="Genomic_DNA"/>
</dbReference>
<dbReference type="NCBIfam" id="TIGR04056">
    <property type="entry name" value="OMP_RagA_SusC"/>
    <property type="match status" value="1"/>
</dbReference>
<dbReference type="Proteomes" id="UP000283426">
    <property type="component" value="Unassembled WGS sequence"/>
</dbReference>
<proteinExistence type="inferred from homology"/>
<evidence type="ECO:0000256" key="3">
    <source>
        <dbReference type="ARBA" id="ARBA00022452"/>
    </source>
</evidence>
<keyword evidence="10" id="KW-0675">Receptor</keyword>
<dbReference type="InterPro" id="IPR037066">
    <property type="entry name" value="Plug_dom_sf"/>
</dbReference>
<evidence type="ECO:0000256" key="2">
    <source>
        <dbReference type="ARBA" id="ARBA00022448"/>
    </source>
</evidence>
<gene>
    <name evidence="10" type="ORF">DWW24_14390</name>
</gene>
<keyword evidence="6 7" id="KW-0998">Cell outer membrane</keyword>
<reference evidence="10 11" key="1">
    <citation type="submission" date="2018-08" db="EMBL/GenBank/DDBJ databases">
        <title>A genome reference for cultivated species of the human gut microbiota.</title>
        <authorList>
            <person name="Zou Y."/>
            <person name="Xue W."/>
            <person name="Luo G."/>
        </authorList>
    </citation>
    <scope>NUCLEOTIDE SEQUENCE [LARGE SCALE GENOMIC DNA]</scope>
    <source>
        <strain evidence="10 11">AF14-6AC</strain>
    </source>
</reference>
<dbReference type="Gene3D" id="2.60.40.1120">
    <property type="entry name" value="Carboxypeptidase-like, regulatory domain"/>
    <property type="match status" value="1"/>
</dbReference>
<dbReference type="SUPFAM" id="SSF49464">
    <property type="entry name" value="Carboxypeptidase regulatory domain-like"/>
    <property type="match status" value="1"/>
</dbReference>
<keyword evidence="3 7" id="KW-1134">Transmembrane beta strand</keyword>
<evidence type="ECO:0000256" key="4">
    <source>
        <dbReference type="ARBA" id="ARBA00022692"/>
    </source>
</evidence>
<dbReference type="InterPro" id="IPR036942">
    <property type="entry name" value="Beta-barrel_TonB_sf"/>
</dbReference>
<evidence type="ECO:0000256" key="7">
    <source>
        <dbReference type="PROSITE-ProRule" id="PRU01360"/>
    </source>
</evidence>
<keyword evidence="8" id="KW-0732">Signal</keyword>
<evidence type="ECO:0000256" key="1">
    <source>
        <dbReference type="ARBA" id="ARBA00004571"/>
    </source>
</evidence>
<dbReference type="Gene3D" id="2.170.130.10">
    <property type="entry name" value="TonB-dependent receptor, plug domain"/>
    <property type="match status" value="1"/>
</dbReference>
<dbReference type="InterPro" id="IPR012910">
    <property type="entry name" value="Plug_dom"/>
</dbReference>
<dbReference type="InterPro" id="IPR023997">
    <property type="entry name" value="TonB-dep_OMP_SusC/RagA_CS"/>
</dbReference>
<evidence type="ECO:0000313" key="11">
    <source>
        <dbReference type="Proteomes" id="UP000283426"/>
    </source>
</evidence>
<dbReference type="GO" id="GO:0009279">
    <property type="term" value="C:cell outer membrane"/>
    <property type="evidence" value="ECO:0007669"/>
    <property type="project" value="UniProtKB-SubCell"/>
</dbReference>
<evidence type="ECO:0000256" key="5">
    <source>
        <dbReference type="ARBA" id="ARBA00023136"/>
    </source>
</evidence>
<dbReference type="NCBIfam" id="TIGR04057">
    <property type="entry name" value="SusC_RagA_signa"/>
    <property type="match status" value="1"/>
</dbReference>
<organism evidence="10 11">
    <name type="scientific">Odoribacter splanchnicus</name>
    <dbReference type="NCBI Taxonomy" id="28118"/>
    <lineage>
        <taxon>Bacteria</taxon>
        <taxon>Pseudomonadati</taxon>
        <taxon>Bacteroidota</taxon>
        <taxon>Bacteroidia</taxon>
        <taxon>Bacteroidales</taxon>
        <taxon>Odoribacteraceae</taxon>
        <taxon>Odoribacter</taxon>
    </lineage>
</organism>
<comment type="similarity">
    <text evidence="7">Belongs to the TonB-dependent receptor family.</text>
</comment>
<dbReference type="AlphaFoldDB" id="A0A412WA89"/>
<protein>
    <submittedName>
        <fullName evidence="10">TonB-dependent receptor</fullName>
    </submittedName>
</protein>